<protein>
    <recommendedName>
        <fullName evidence="4">Pentapeptide repeat-containing protein</fullName>
    </recommendedName>
</protein>
<evidence type="ECO:0000313" key="3">
    <source>
        <dbReference type="Proteomes" id="UP001500266"/>
    </source>
</evidence>
<dbReference type="InterPro" id="IPR051082">
    <property type="entry name" value="Pentapeptide-BTB/POZ_domain"/>
</dbReference>
<evidence type="ECO:0000313" key="2">
    <source>
        <dbReference type="EMBL" id="GAA4129296.1"/>
    </source>
</evidence>
<dbReference type="EMBL" id="BAABDO010000004">
    <property type="protein sequence ID" value="GAA4129296.1"/>
    <property type="molecule type" value="Genomic_DNA"/>
</dbReference>
<sequence length="192" mass="20244">MGADLRFPGRRPTSRSRRPNGGAGADRPDGLLRATRQGNRENHEDLAAAGRRFGDPGGSRPTPIGRSDASQRVTTPPGTPDQGSYHNPRYTTSGDPAHAASRPPPPEELASGGLRDANLFGADLRDTDLAGADLRGADLRGANLLGADLHEANLHGADLGRADLNGAKLNGVRGITRAELETEASTNEFTRW</sequence>
<comment type="caution">
    <text evidence="2">The sequence shown here is derived from an EMBL/GenBank/DDBJ whole genome shotgun (WGS) entry which is preliminary data.</text>
</comment>
<name>A0ABP7Y261_9ACTN</name>
<feature type="region of interest" description="Disordered" evidence="1">
    <location>
        <begin position="1"/>
        <end position="113"/>
    </location>
</feature>
<evidence type="ECO:0000256" key="1">
    <source>
        <dbReference type="SAM" id="MobiDB-lite"/>
    </source>
</evidence>
<accession>A0ABP7Y261</accession>
<dbReference type="Gene3D" id="2.160.20.80">
    <property type="entry name" value="E3 ubiquitin-protein ligase SopA"/>
    <property type="match status" value="1"/>
</dbReference>
<dbReference type="Pfam" id="PF00805">
    <property type="entry name" value="Pentapeptide"/>
    <property type="match status" value="1"/>
</dbReference>
<proteinExistence type="predicted"/>
<dbReference type="SUPFAM" id="SSF141571">
    <property type="entry name" value="Pentapeptide repeat-like"/>
    <property type="match status" value="1"/>
</dbReference>
<keyword evidence="3" id="KW-1185">Reference proteome</keyword>
<gene>
    <name evidence="2" type="ORF">GCM10022416_05760</name>
</gene>
<feature type="compositionally biased region" description="Polar residues" evidence="1">
    <location>
        <begin position="68"/>
        <end position="94"/>
    </location>
</feature>
<dbReference type="InterPro" id="IPR001646">
    <property type="entry name" value="5peptide_repeat"/>
</dbReference>
<feature type="compositionally biased region" description="Basic residues" evidence="1">
    <location>
        <begin position="8"/>
        <end position="18"/>
    </location>
</feature>
<evidence type="ECO:0008006" key="4">
    <source>
        <dbReference type="Google" id="ProtNLM"/>
    </source>
</evidence>
<dbReference type="PANTHER" id="PTHR14136">
    <property type="entry name" value="BTB_POZ DOMAIN-CONTAINING PROTEIN KCTD9"/>
    <property type="match status" value="1"/>
</dbReference>
<dbReference type="PANTHER" id="PTHR14136:SF17">
    <property type="entry name" value="BTB_POZ DOMAIN-CONTAINING PROTEIN KCTD9"/>
    <property type="match status" value="1"/>
</dbReference>
<reference evidence="3" key="1">
    <citation type="journal article" date="2019" name="Int. J. Syst. Evol. Microbiol.">
        <title>The Global Catalogue of Microorganisms (GCM) 10K type strain sequencing project: providing services to taxonomists for standard genome sequencing and annotation.</title>
        <authorList>
            <consortium name="The Broad Institute Genomics Platform"/>
            <consortium name="The Broad Institute Genome Sequencing Center for Infectious Disease"/>
            <person name="Wu L."/>
            <person name="Ma J."/>
        </authorList>
    </citation>
    <scope>NUCLEOTIDE SEQUENCE [LARGE SCALE GENOMIC DNA]</scope>
    <source>
        <strain evidence="3">JCM 17316</strain>
    </source>
</reference>
<dbReference type="Proteomes" id="UP001500266">
    <property type="component" value="Unassembled WGS sequence"/>
</dbReference>
<organism evidence="2 3">
    <name type="scientific">Actinomadura keratinilytica</name>
    <dbReference type="NCBI Taxonomy" id="547461"/>
    <lineage>
        <taxon>Bacteria</taxon>
        <taxon>Bacillati</taxon>
        <taxon>Actinomycetota</taxon>
        <taxon>Actinomycetes</taxon>
        <taxon>Streptosporangiales</taxon>
        <taxon>Thermomonosporaceae</taxon>
        <taxon>Actinomadura</taxon>
    </lineage>
</organism>